<dbReference type="InterPro" id="IPR054722">
    <property type="entry name" value="PolX-like_BBD"/>
</dbReference>
<gene>
    <name evidence="2" type="ORF">N0F65_002823</name>
</gene>
<evidence type="ECO:0000313" key="3">
    <source>
        <dbReference type="Proteomes" id="UP001146120"/>
    </source>
</evidence>
<evidence type="ECO:0000313" key="2">
    <source>
        <dbReference type="EMBL" id="DBA03415.1"/>
    </source>
</evidence>
<feature type="domain" description="Retrovirus-related Pol polyprotein from transposon TNT 1-94-like beta-barrel" evidence="1">
    <location>
        <begin position="4"/>
        <end position="71"/>
    </location>
</feature>
<reference evidence="2" key="2">
    <citation type="journal article" date="2023" name="Microbiol Resour">
        <title>Decontamination and Annotation of the Draft Genome Sequence of the Oomycete Lagenidium giganteum ARSEF 373.</title>
        <authorList>
            <person name="Morgan W.R."/>
            <person name="Tartar A."/>
        </authorList>
    </citation>
    <scope>NUCLEOTIDE SEQUENCE</scope>
    <source>
        <strain evidence="2">ARSEF 373</strain>
    </source>
</reference>
<name>A0AAV2ZBS4_9STRA</name>
<keyword evidence="3" id="KW-1185">Reference proteome</keyword>
<sequence>MRPRFEDLATYSKLSKDIDVVIADGTAMKAVGICGIVITCPNGKHITVTNSLHIPKLDKRLMSVSKLTQKGLTVQSNNEHCAILRNNEMVLMILDTRTSTDWRSNLNRQQHTSLSMKSVMTGTCGMLEWVTPMQTTTSVVRRSLKDFRW</sequence>
<dbReference type="Proteomes" id="UP001146120">
    <property type="component" value="Unassembled WGS sequence"/>
</dbReference>
<evidence type="ECO:0000259" key="1">
    <source>
        <dbReference type="Pfam" id="PF22936"/>
    </source>
</evidence>
<proteinExistence type="predicted"/>
<accession>A0AAV2ZBS4</accession>
<comment type="caution">
    <text evidence="2">The sequence shown here is derived from an EMBL/GenBank/DDBJ whole genome shotgun (WGS) entry which is preliminary data.</text>
</comment>
<dbReference type="AlphaFoldDB" id="A0AAV2ZBS4"/>
<dbReference type="EMBL" id="DAKRPA010000019">
    <property type="protein sequence ID" value="DBA03415.1"/>
    <property type="molecule type" value="Genomic_DNA"/>
</dbReference>
<protein>
    <recommendedName>
        <fullName evidence="1">Retrovirus-related Pol polyprotein from transposon TNT 1-94-like beta-barrel domain-containing protein</fullName>
    </recommendedName>
</protein>
<dbReference type="Pfam" id="PF22936">
    <property type="entry name" value="Pol_BBD"/>
    <property type="match status" value="1"/>
</dbReference>
<organism evidence="2 3">
    <name type="scientific">Lagenidium giganteum</name>
    <dbReference type="NCBI Taxonomy" id="4803"/>
    <lineage>
        <taxon>Eukaryota</taxon>
        <taxon>Sar</taxon>
        <taxon>Stramenopiles</taxon>
        <taxon>Oomycota</taxon>
        <taxon>Peronosporomycetes</taxon>
        <taxon>Pythiales</taxon>
        <taxon>Pythiaceae</taxon>
    </lineage>
</organism>
<reference evidence="2" key="1">
    <citation type="submission" date="2022-11" db="EMBL/GenBank/DDBJ databases">
        <authorList>
            <person name="Morgan W.R."/>
            <person name="Tartar A."/>
        </authorList>
    </citation>
    <scope>NUCLEOTIDE SEQUENCE</scope>
    <source>
        <strain evidence="2">ARSEF 373</strain>
    </source>
</reference>